<dbReference type="GO" id="GO:0000287">
    <property type="term" value="F:magnesium ion binding"/>
    <property type="evidence" value="ECO:0007669"/>
    <property type="project" value="InterPro"/>
</dbReference>
<dbReference type="SUPFAM" id="SSF56214">
    <property type="entry name" value="4'-phosphopantetheinyl transferase"/>
    <property type="match status" value="2"/>
</dbReference>
<proteinExistence type="inferred from homology"/>
<dbReference type="Pfam" id="PF22624">
    <property type="entry name" value="AASDHPPT_N"/>
    <property type="match status" value="1"/>
</dbReference>
<evidence type="ECO:0000256" key="1">
    <source>
        <dbReference type="ARBA" id="ARBA00010990"/>
    </source>
</evidence>
<dbReference type="Proteomes" id="UP000054908">
    <property type="component" value="Unassembled WGS sequence"/>
</dbReference>
<dbReference type="InterPro" id="IPR050559">
    <property type="entry name" value="P-Pant_transferase_sf"/>
</dbReference>
<evidence type="ECO:0000259" key="3">
    <source>
        <dbReference type="Pfam" id="PF01648"/>
    </source>
</evidence>
<organism evidence="5 6">
    <name type="scientific">Legionella maceachernii</name>
    <dbReference type="NCBI Taxonomy" id="466"/>
    <lineage>
        <taxon>Bacteria</taxon>
        <taxon>Pseudomonadati</taxon>
        <taxon>Pseudomonadota</taxon>
        <taxon>Gammaproteobacteria</taxon>
        <taxon>Legionellales</taxon>
        <taxon>Legionellaceae</taxon>
        <taxon>Legionella</taxon>
    </lineage>
</organism>
<dbReference type="STRING" id="466.Lmac_0190"/>
<keyword evidence="2 5" id="KW-0808">Transferase</keyword>
<dbReference type="InterPro" id="IPR008278">
    <property type="entry name" value="4-PPantetheinyl_Trfase_dom"/>
</dbReference>
<dbReference type="RefSeq" id="WP_058451029.1">
    <property type="nucleotide sequence ID" value="NZ_CAAAIB010000003.1"/>
</dbReference>
<dbReference type="EMBL" id="LNYL01000005">
    <property type="protein sequence ID" value="KTD31442.1"/>
    <property type="molecule type" value="Genomic_DNA"/>
</dbReference>
<sequence>MLTNAQLMSINDCHLKTTRIDIWEFPLNKPFNQANTLLNKTELIRANRYYFDRHRRRFTIARASLRLILGRYLHEEGKQLTFSYGTHGKPQVNHSKALQFNLSHSGELALLAIGYQLPLGIDLEFFSARPYEGIAKNLFSERELQTFLGLPTFLKPQVFFHIWSQKEAFIKASGLGLSYPTQFFTVPIFSKDTELITDSIHHCQWLMRSFMPRIACSAALCHHPEIKELRYVRLDNPAILFNG</sequence>
<evidence type="ECO:0000313" key="5">
    <source>
        <dbReference type="EMBL" id="KTD31442.1"/>
    </source>
</evidence>
<dbReference type="InterPro" id="IPR037143">
    <property type="entry name" value="4-PPantetheinyl_Trfase_dom_sf"/>
</dbReference>
<keyword evidence="6" id="KW-1185">Reference proteome</keyword>
<feature type="domain" description="4'-phosphopantetheinyl transferase" evidence="3">
    <location>
        <begin position="118"/>
        <end position="194"/>
    </location>
</feature>
<evidence type="ECO:0000313" key="6">
    <source>
        <dbReference type="Proteomes" id="UP000054908"/>
    </source>
</evidence>
<dbReference type="GO" id="GO:0005829">
    <property type="term" value="C:cytosol"/>
    <property type="evidence" value="ECO:0007669"/>
    <property type="project" value="TreeGrafter"/>
</dbReference>
<comment type="caution">
    <text evidence="5">The sequence shown here is derived from an EMBL/GenBank/DDBJ whole genome shotgun (WGS) entry which is preliminary data.</text>
</comment>
<dbReference type="PANTHER" id="PTHR12215">
    <property type="entry name" value="PHOSPHOPANTETHEINE TRANSFERASE"/>
    <property type="match status" value="1"/>
</dbReference>
<accession>A0A0W0WGL1</accession>
<gene>
    <name evidence="5" type="ORF">Lmac_0190</name>
</gene>
<dbReference type="InterPro" id="IPR055066">
    <property type="entry name" value="AASDHPPT_N"/>
</dbReference>
<name>A0A0W0WGL1_9GAMM</name>
<dbReference type="GO" id="GO:0019878">
    <property type="term" value="P:lysine biosynthetic process via aminoadipic acid"/>
    <property type="evidence" value="ECO:0007669"/>
    <property type="project" value="TreeGrafter"/>
</dbReference>
<reference evidence="5 6" key="1">
    <citation type="submission" date="2015-11" db="EMBL/GenBank/DDBJ databases">
        <title>Genomic analysis of 38 Legionella species identifies large and diverse effector repertoires.</title>
        <authorList>
            <person name="Burstein D."/>
            <person name="Amaro F."/>
            <person name="Zusman T."/>
            <person name="Lifshitz Z."/>
            <person name="Cohen O."/>
            <person name="Gilbert J.A."/>
            <person name="Pupko T."/>
            <person name="Shuman H.A."/>
            <person name="Segal G."/>
        </authorList>
    </citation>
    <scope>NUCLEOTIDE SEQUENCE [LARGE SCALE GENOMIC DNA]</scope>
    <source>
        <strain evidence="5 6">PX-1-G2-E2</strain>
    </source>
</reference>
<dbReference type="Pfam" id="PF01648">
    <property type="entry name" value="ACPS"/>
    <property type="match status" value="1"/>
</dbReference>
<evidence type="ECO:0000256" key="2">
    <source>
        <dbReference type="ARBA" id="ARBA00022679"/>
    </source>
</evidence>
<dbReference type="PATRIC" id="fig|466.6.peg.205"/>
<feature type="domain" description="4'-phosphopantetheinyl transferase N-terminal" evidence="4">
    <location>
        <begin position="26"/>
        <end position="112"/>
    </location>
</feature>
<comment type="similarity">
    <text evidence="1">Belongs to the P-Pant transferase superfamily. Gsp/Sfp/HetI/AcpT family.</text>
</comment>
<evidence type="ECO:0000259" key="4">
    <source>
        <dbReference type="Pfam" id="PF22624"/>
    </source>
</evidence>
<dbReference type="AlphaFoldDB" id="A0A0W0WGL1"/>
<dbReference type="OrthoDB" id="9808281at2"/>
<dbReference type="Gene3D" id="3.90.470.20">
    <property type="entry name" value="4'-phosphopantetheinyl transferase domain"/>
    <property type="match status" value="2"/>
</dbReference>
<protein>
    <submittedName>
        <fullName evidence="5">Phosphopantetheinyl transferase</fullName>
    </submittedName>
</protein>
<dbReference type="PANTHER" id="PTHR12215:SF10">
    <property type="entry name" value="L-AMINOADIPATE-SEMIALDEHYDE DEHYDROGENASE-PHOSPHOPANTETHEINYL TRANSFERASE"/>
    <property type="match status" value="1"/>
</dbReference>
<dbReference type="GO" id="GO:0008897">
    <property type="term" value="F:holo-[acyl-carrier-protein] synthase activity"/>
    <property type="evidence" value="ECO:0007669"/>
    <property type="project" value="InterPro"/>
</dbReference>